<comment type="caution">
    <text evidence="8">Lacks conserved residue(s) required for the propagation of feature annotation.</text>
</comment>
<evidence type="ECO:0000256" key="5">
    <source>
        <dbReference type="ARBA" id="ARBA00022840"/>
    </source>
</evidence>
<comment type="catalytic activity">
    <reaction evidence="8">
        <text>tRNA(Glu) + L-glutamate + ATP = L-glutamyl-tRNA(Glu) + AMP + diphosphate</text>
        <dbReference type="Rhea" id="RHEA:23540"/>
        <dbReference type="Rhea" id="RHEA-COMP:9663"/>
        <dbReference type="Rhea" id="RHEA-COMP:9680"/>
        <dbReference type="ChEBI" id="CHEBI:29985"/>
        <dbReference type="ChEBI" id="CHEBI:30616"/>
        <dbReference type="ChEBI" id="CHEBI:33019"/>
        <dbReference type="ChEBI" id="CHEBI:78442"/>
        <dbReference type="ChEBI" id="CHEBI:78520"/>
        <dbReference type="ChEBI" id="CHEBI:456215"/>
        <dbReference type="EC" id="6.1.1.17"/>
    </reaction>
</comment>
<keyword evidence="2 8" id="KW-0963">Cytoplasm</keyword>
<dbReference type="EMBL" id="JAGMWN010000003">
    <property type="protein sequence ID" value="MBP5857049.1"/>
    <property type="molecule type" value="Genomic_DNA"/>
</dbReference>
<keyword evidence="6 8" id="KW-0648">Protein biosynthesis</keyword>
<dbReference type="RefSeq" id="WP_210681614.1">
    <property type="nucleotide sequence ID" value="NZ_JAGMWN010000003.1"/>
</dbReference>
<keyword evidence="7 8" id="KW-0030">Aminoacyl-tRNA synthetase</keyword>
<evidence type="ECO:0000259" key="9">
    <source>
        <dbReference type="Pfam" id="PF00749"/>
    </source>
</evidence>
<dbReference type="InterPro" id="IPR014729">
    <property type="entry name" value="Rossmann-like_a/b/a_fold"/>
</dbReference>
<evidence type="ECO:0000256" key="4">
    <source>
        <dbReference type="ARBA" id="ARBA00022741"/>
    </source>
</evidence>
<dbReference type="SUPFAM" id="SSF48163">
    <property type="entry name" value="An anticodon-binding domain of class I aminoacyl-tRNA synthetases"/>
    <property type="match status" value="1"/>
</dbReference>
<feature type="binding site" evidence="8">
    <location>
        <position position="245"/>
    </location>
    <ligand>
        <name>ATP</name>
        <dbReference type="ChEBI" id="CHEBI:30616"/>
    </ligand>
</feature>
<dbReference type="PROSITE" id="PS00178">
    <property type="entry name" value="AA_TRNA_LIGASE_I"/>
    <property type="match status" value="1"/>
</dbReference>
<name>A0A8J7S5B7_9PROT</name>
<dbReference type="NCBIfam" id="TIGR00464">
    <property type="entry name" value="gltX_bact"/>
    <property type="match status" value="1"/>
</dbReference>
<comment type="function">
    <text evidence="8">Catalyzes the attachment of glutamate to tRNA(Glu) in a two-step reaction: glutamate is first activated by ATP to form Glu-AMP and then transferred to the acceptor end of tRNA(Glu).</text>
</comment>
<dbReference type="HAMAP" id="MF_00022">
    <property type="entry name" value="Glu_tRNA_synth_type1"/>
    <property type="match status" value="1"/>
</dbReference>
<dbReference type="Pfam" id="PF00749">
    <property type="entry name" value="tRNA-synt_1c"/>
    <property type="match status" value="1"/>
</dbReference>
<dbReference type="Pfam" id="PF19269">
    <property type="entry name" value="Anticodon_2"/>
    <property type="match status" value="1"/>
</dbReference>
<reference evidence="11" key="1">
    <citation type="submission" date="2021-04" db="EMBL/GenBank/DDBJ databases">
        <authorList>
            <person name="Zhang D.-C."/>
        </authorList>
    </citation>
    <scope>NUCLEOTIDE SEQUENCE</scope>
    <source>
        <strain evidence="11">CGMCC 1.15697</strain>
    </source>
</reference>
<dbReference type="InterPro" id="IPR020751">
    <property type="entry name" value="aa-tRNA-synth_I_codon-bd_sub2"/>
</dbReference>
<dbReference type="EC" id="6.1.1.17" evidence="8"/>
<feature type="short sequence motif" description="'HIGH' region" evidence="8">
    <location>
        <begin position="11"/>
        <end position="21"/>
    </location>
</feature>
<comment type="subcellular location">
    <subcellularLocation>
        <location evidence="8">Cytoplasm</location>
    </subcellularLocation>
</comment>
<feature type="domain" description="Glutamyl/glutaminyl-tRNA synthetase class Ib catalytic" evidence="9">
    <location>
        <begin position="5"/>
        <end position="276"/>
    </location>
</feature>
<dbReference type="GO" id="GO:0005524">
    <property type="term" value="F:ATP binding"/>
    <property type="evidence" value="ECO:0007669"/>
    <property type="project" value="UniProtKB-UniRule"/>
</dbReference>
<dbReference type="GO" id="GO:0000049">
    <property type="term" value="F:tRNA binding"/>
    <property type="evidence" value="ECO:0007669"/>
    <property type="project" value="InterPro"/>
</dbReference>
<keyword evidence="12" id="KW-1185">Reference proteome</keyword>
<dbReference type="InterPro" id="IPR045462">
    <property type="entry name" value="aa-tRNA-synth_I_cd-bd"/>
</dbReference>
<feature type="domain" description="Aminoacyl-tRNA synthetase class I anticodon-binding" evidence="10">
    <location>
        <begin position="370"/>
        <end position="446"/>
    </location>
</feature>
<keyword evidence="5 8" id="KW-0067">ATP-binding</keyword>
<evidence type="ECO:0000256" key="6">
    <source>
        <dbReference type="ARBA" id="ARBA00022917"/>
    </source>
</evidence>
<dbReference type="Proteomes" id="UP000672602">
    <property type="component" value="Unassembled WGS sequence"/>
</dbReference>
<keyword evidence="4 8" id="KW-0547">Nucleotide-binding</keyword>
<dbReference type="Gene3D" id="3.40.50.620">
    <property type="entry name" value="HUPs"/>
    <property type="match status" value="1"/>
</dbReference>
<evidence type="ECO:0000259" key="10">
    <source>
        <dbReference type="Pfam" id="PF19269"/>
    </source>
</evidence>
<dbReference type="GO" id="GO:0005737">
    <property type="term" value="C:cytoplasm"/>
    <property type="evidence" value="ECO:0007669"/>
    <property type="project" value="UniProtKB-SubCell"/>
</dbReference>
<evidence type="ECO:0000313" key="11">
    <source>
        <dbReference type="EMBL" id="MBP5857049.1"/>
    </source>
</evidence>
<comment type="similarity">
    <text evidence="1 8">Belongs to the class-I aminoacyl-tRNA synthetase family. Glutamate--tRNA ligase type 1 subfamily.</text>
</comment>
<dbReference type="SUPFAM" id="SSF52374">
    <property type="entry name" value="Nucleotidylyl transferase"/>
    <property type="match status" value="1"/>
</dbReference>
<dbReference type="InterPro" id="IPR001412">
    <property type="entry name" value="aa-tRNA-synth_I_CS"/>
</dbReference>
<dbReference type="Gene3D" id="1.10.10.350">
    <property type="match status" value="1"/>
</dbReference>
<evidence type="ECO:0000256" key="8">
    <source>
        <dbReference type="HAMAP-Rule" id="MF_00022"/>
    </source>
</evidence>
<evidence type="ECO:0000313" key="12">
    <source>
        <dbReference type="Proteomes" id="UP000672602"/>
    </source>
</evidence>
<evidence type="ECO:0000256" key="7">
    <source>
        <dbReference type="ARBA" id="ARBA00023146"/>
    </source>
</evidence>
<protein>
    <recommendedName>
        <fullName evidence="8">Glutamate--tRNA ligase</fullName>
        <ecNumber evidence="8">6.1.1.17</ecNumber>
    </recommendedName>
    <alternativeName>
        <fullName evidence="8">Glutamyl-tRNA synthetase</fullName>
        <shortName evidence="8">GluRS</shortName>
    </alternativeName>
</protein>
<proteinExistence type="inferred from homology"/>
<sequence>MPKDVKVRFAPSPTGRLHVGNARVAVLNWLFARRQRGEVLLRMDDTDRERSTKEFEAAIIEDLRWLGIDWDDFVRQSARQTRYDAAVERLKKAGRLYPCFETSEELDLKRKIQLGRGRPPVYDRAALDLSSEEQTALMAEGRTPHWRFKLLDQPIEWTDLGRGPVRFEAGHLSDPVLVREDGRPLYTLSSVVDDGEFFISHVIRGEDHVANTAVQIELFRALGYDVPDFAHLPLMVGADGKQLSKRLGSLSLGDLKEKGVEPQALTAYLARLGTATAPEGDDTLDGLVPGFDLAAFGRAAPRYDEGELSHLNAKVLHRLPYSAVAERLAAMGLDGADEAFWLAVRENCERLWDAGHWWRVCHGTIEPAAAPEDADFLAEAARLLPEEPWDADTYAAWIERVKAGTGRKGKGLFMPLRLALTARPKGPELGTLLPLMGRKRALERLAPGG</sequence>
<dbReference type="PANTHER" id="PTHR43311">
    <property type="entry name" value="GLUTAMATE--TRNA LIGASE"/>
    <property type="match status" value="1"/>
</dbReference>
<comment type="caution">
    <text evidence="11">The sequence shown here is derived from an EMBL/GenBank/DDBJ whole genome shotgun (WGS) entry which is preliminary data.</text>
</comment>
<feature type="short sequence motif" description="'KMSKS' region" evidence="8">
    <location>
        <begin position="242"/>
        <end position="246"/>
    </location>
</feature>
<evidence type="ECO:0000256" key="3">
    <source>
        <dbReference type="ARBA" id="ARBA00022598"/>
    </source>
</evidence>
<dbReference type="InterPro" id="IPR049940">
    <property type="entry name" value="GluQ/Sye"/>
</dbReference>
<gene>
    <name evidence="8" type="primary">gltX</name>
    <name evidence="11" type="ORF">KAJ83_08515</name>
</gene>
<comment type="subunit">
    <text evidence="8">Monomer.</text>
</comment>
<dbReference type="InterPro" id="IPR004527">
    <property type="entry name" value="Glu-tRNA-ligase_bac/mito"/>
</dbReference>
<dbReference type="GO" id="GO:0006424">
    <property type="term" value="P:glutamyl-tRNA aminoacylation"/>
    <property type="evidence" value="ECO:0007669"/>
    <property type="project" value="UniProtKB-UniRule"/>
</dbReference>
<organism evidence="11 12">
    <name type="scientific">Marivibrio halodurans</name>
    <dbReference type="NCBI Taxonomy" id="2039722"/>
    <lineage>
        <taxon>Bacteria</taxon>
        <taxon>Pseudomonadati</taxon>
        <taxon>Pseudomonadota</taxon>
        <taxon>Alphaproteobacteria</taxon>
        <taxon>Rhodospirillales</taxon>
        <taxon>Rhodospirillaceae</taxon>
        <taxon>Marivibrio</taxon>
    </lineage>
</organism>
<dbReference type="InterPro" id="IPR020058">
    <property type="entry name" value="Glu/Gln-tRNA-synth_Ib_cat-dom"/>
</dbReference>
<evidence type="ECO:0000256" key="1">
    <source>
        <dbReference type="ARBA" id="ARBA00007894"/>
    </source>
</evidence>
<dbReference type="InterPro" id="IPR008925">
    <property type="entry name" value="aa_tRNA-synth_I_cd-bd_sf"/>
</dbReference>
<dbReference type="PANTHER" id="PTHR43311:SF2">
    <property type="entry name" value="GLUTAMATE--TRNA LIGASE, MITOCHONDRIAL-RELATED"/>
    <property type="match status" value="1"/>
</dbReference>
<accession>A0A8J7S5B7</accession>
<evidence type="ECO:0000256" key="2">
    <source>
        <dbReference type="ARBA" id="ARBA00022490"/>
    </source>
</evidence>
<dbReference type="PRINTS" id="PR00987">
    <property type="entry name" value="TRNASYNTHGLU"/>
</dbReference>
<dbReference type="AlphaFoldDB" id="A0A8J7S5B7"/>
<dbReference type="InterPro" id="IPR000924">
    <property type="entry name" value="Glu/Gln-tRNA-synth"/>
</dbReference>
<dbReference type="GO" id="GO:0004818">
    <property type="term" value="F:glutamate-tRNA ligase activity"/>
    <property type="evidence" value="ECO:0007669"/>
    <property type="project" value="UniProtKB-UniRule"/>
</dbReference>
<keyword evidence="3 8" id="KW-0436">Ligase</keyword>